<keyword evidence="1 2" id="KW-0727">SH2 domain</keyword>
<dbReference type="PROSITE" id="PS50001">
    <property type="entry name" value="SH2"/>
    <property type="match status" value="1"/>
</dbReference>
<dbReference type="Pfam" id="PF00017">
    <property type="entry name" value="SH2"/>
    <property type="match status" value="1"/>
</dbReference>
<evidence type="ECO:0000256" key="3">
    <source>
        <dbReference type="SAM" id="MobiDB-lite"/>
    </source>
</evidence>
<dbReference type="InterPro" id="IPR051846">
    <property type="entry name" value="SH2_domain_adapters"/>
</dbReference>
<dbReference type="SMART" id="SM00252">
    <property type="entry name" value="SH2"/>
    <property type="match status" value="1"/>
</dbReference>
<dbReference type="Proteomes" id="UP000678393">
    <property type="component" value="Unassembled WGS sequence"/>
</dbReference>
<evidence type="ECO:0000313" key="5">
    <source>
        <dbReference type="EMBL" id="CAG5130792.1"/>
    </source>
</evidence>
<evidence type="ECO:0000256" key="1">
    <source>
        <dbReference type="ARBA" id="ARBA00022999"/>
    </source>
</evidence>
<sequence>MNNEIKKEFLQKYKLDNYSRAVPASKHQGKTALLAEYCEPIDSQTFHGGALKESDGYSSDPEKRYAQPQDAIDVQKVKQTKIRANQSDDDELYQLAQQPAEEYGATPHRKPSPKPRSARHTQLQQQNSAPLRANGSTEACSTELIKDNSAVMSPDLSAEVQVKKKRPGKKVVEIEYEVASEIRLSKAGDPSSVKSNHEQGPIKSGVNPSKQVQPSPHTSPSSITSAFVAPQQSQYTHSASISKAQAPSIDNEVAYEEPWDLKMKRLKLEQEKKAAKRLAKRTDKLPGIPKTGTYEHAWESAAQPLKPEEKNYARSLSQTSEAEVFHDALDSFSDQKSEVVSVESTDPDKNTSGKLKPLPQNTYEDAWDLKNSLLEMKIREMQLQASAIYEEPWDSSKQQKQLKAKHCVSSSVPVGNSEADKIVKPRSDTQEPPREESESVAPSTRKHHNHGETSAKSRGHGCNIGQRINPMIPLACQNWYHGNISREDSEKMLCVCKEGSYIVRISSDRRSYSLSIKSVRQYIHVQIDQKTNEDGSICYILGKNSKEFNTIPEMIDYYTHHRVPLKGAEHITLLHPVECKWS</sequence>
<dbReference type="PRINTS" id="PR00401">
    <property type="entry name" value="SH2DOMAIN"/>
</dbReference>
<feature type="compositionally biased region" description="Basic and acidic residues" evidence="3">
    <location>
        <begin position="418"/>
        <end position="437"/>
    </location>
</feature>
<protein>
    <recommendedName>
        <fullName evidence="4">SH2 domain-containing protein</fullName>
    </recommendedName>
</protein>
<dbReference type="PANTHER" id="PTHR15127">
    <property type="entry name" value="HEAVYWEIGHT, ISOFORM A"/>
    <property type="match status" value="1"/>
</dbReference>
<feature type="compositionally biased region" description="Polar residues" evidence="3">
    <location>
        <begin position="230"/>
        <end position="245"/>
    </location>
</feature>
<keyword evidence="6" id="KW-1185">Reference proteome</keyword>
<dbReference type="OrthoDB" id="5914531at2759"/>
<dbReference type="GO" id="GO:0001784">
    <property type="term" value="F:phosphotyrosine residue binding"/>
    <property type="evidence" value="ECO:0007669"/>
    <property type="project" value="TreeGrafter"/>
</dbReference>
<feature type="region of interest" description="Disordered" evidence="3">
    <location>
        <begin position="400"/>
        <end position="462"/>
    </location>
</feature>
<feature type="domain" description="SH2" evidence="4">
    <location>
        <begin position="479"/>
        <end position="577"/>
    </location>
</feature>
<dbReference type="Gene3D" id="3.30.505.10">
    <property type="entry name" value="SH2 domain"/>
    <property type="match status" value="1"/>
</dbReference>
<dbReference type="SUPFAM" id="SSF55550">
    <property type="entry name" value="SH2 domain"/>
    <property type="match status" value="1"/>
</dbReference>
<evidence type="ECO:0000259" key="4">
    <source>
        <dbReference type="PROSITE" id="PS50001"/>
    </source>
</evidence>
<accession>A0A8S3ZSV9</accession>
<feature type="region of interest" description="Disordered" evidence="3">
    <location>
        <begin position="277"/>
        <end position="306"/>
    </location>
</feature>
<feature type="compositionally biased region" description="Basic residues" evidence="3">
    <location>
        <begin position="107"/>
        <end position="119"/>
    </location>
</feature>
<feature type="region of interest" description="Disordered" evidence="3">
    <location>
        <begin position="333"/>
        <end position="360"/>
    </location>
</feature>
<name>A0A8S3ZSV9_9EUPU</name>
<comment type="caution">
    <text evidence="5">The sequence shown here is derived from an EMBL/GenBank/DDBJ whole genome shotgun (WGS) entry which is preliminary data.</text>
</comment>
<dbReference type="InterPro" id="IPR000980">
    <property type="entry name" value="SH2"/>
</dbReference>
<dbReference type="PANTHER" id="PTHR15127:SF32">
    <property type="entry name" value="HEAVYWEIGHT, ISOFORM A"/>
    <property type="match status" value="1"/>
</dbReference>
<feature type="region of interest" description="Disordered" evidence="3">
    <location>
        <begin position="45"/>
        <end position="249"/>
    </location>
</feature>
<dbReference type="InterPro" id="IPR036860">
    <property type="entry name" value="SH2_dom_sf"/>
</dbReference>
<dbReference type="EMBL" id="CAJHNH020004258">
    <property type="protein sequence ID" value="CAG5130792.1"/>
    <property type="molecule type" value="Genomic_DNA"/>
</dbReference>
<feature type="compositionally biased region" description="Low complexity" evidence="3">
    <location>
        <begin position="214"/>
        <end position="225"/>
    </location>
</feature>
<evidence type="ECO:0000256" key="2">
    <source>
        <dbReference type="PROSITE-ProRule" id="PRU00191"/>
    </source>
</evidence>
<dbReference type="AlphaFoldDB" id="A0A8S3ZSV9"/>
<reference evidence="5" key="1">
    <citation type="submission" date="2021-04" db="EMBL/GenBank/DDBJ databases">
        <authorList>
            <consortium name="Molecular Ecology Group"/>
        </authorList>
    </citation>
    <scope>NUCLEOTIDE SEQUENCE</scope>
</reference>
<feature type="compositionally biased region" description="Polar residues" evidence="3">
    <location>
        <begin position="120"/>
        <end position="140"/>
    </location>
</feature>
<feature type="compositionally biased region" description="Basic and acidic residues" evidence="3">
    <location>
        <begin position="50"/>
        <end position="65"/>
    </location>
</feature>
<gene>
    <name evidence="5" type="ORF">CUNI_LOCUS16350</name>
</gene>
<evidence type="ECO:0000313" key="6">
    <source>
        <dbReference type="Proteomes" id="UP000678393"/>
    </source>
</evidence>
<organism evidence="5 6">
    <name type="scientific">Candidula unifasciata</name>
    <dbReference type="NCBI Taxonomy" id="100452"/>
    <lineage>
        <taxon>Eukaryota</taxon>
        <taxon>Metazoa</taxon>
        <taxon>Spiralia</taxon>
        <taxon>Lophotrochozoa</taxon>
        <taxon>Mollusca</taxon>
        <taxon>Gastropoda</taxon>
        <taxon>Heterobranchia</taxon>
        <taxon>Euthyneura</taxon>
        <taxon>Panpulmonata</taxon>
        <taxon>Eupulmonata</taxon>
        <taxon>Stylommatophora</taxon>
        <taxon>Helicina</taxon>
        <taxon>Helicoidea</taxon>
        <taxon>Geomitridae</taxon>
        <taxon>Candidula</taxon>
    </lineage>
</organism>
<proteinExistence type="predicted"/>